<evidence type="ECO:0000313" key="3">
    <source>
        <dbReference type="Proteomes" id="UP001470230"/>
    </source>
</evidence>
<gene>
    <name evidence="1" type="ORF">M9Y10_040636</name>
    <name evidence="2" type="ORF">M9Y10_042458</name>
</gene>
<dbReference type="Proteomes" id="UP001470230">
    <property type="component" value="Unassembled WGS sequence"/>
</dbReference>
<organism evidence="2 3">
    <name type="scientific">Tritrichomonas musculus</name>
    <dbReference type="NCBI Taxonomy" id="1915356"/>
    <lineage>
        <taxon>Eukaryota</taxon>
        <taxon>Metamonada</taxon>
        <taxon>Parabasalia</taxon>
        <taxon>Tritrichomonadida</taxon>
        <taxon>Tritrichomonadidae</taxon>
        <taxon>Tritrichomonas</taxon>
    </lineage>
</organism>
<keyword evidence="3" id="KW-1185">Reference proteome</keyword>
<dbReference type="InterPro" id="IPR008979">
    <property type="entry name" value="Galactose-bd-like_sf"/>
</dbReference>
<sequence length="483" mass="55725">MKITLSSAGLKNIVPGSCEKDFCFIFGKHELKMKNVFAEFMSPMVSHLHQSDPTIDSIKLYDCISDIQSKLKRHCVNSNLRSLLLLKPKSLFSKDIVSVFQQLSAGWEIEINERQIPKMKLLSILLGNEELYKIINESCQNDINESNFDEYLQCFPYLLSLSNEQPNSLSTFMQYTNIIEFISKNFYSIDHNKLLNLPKSIIYSIISNKNLQLENEDSLIDFIHDIFSNDDSSYNCVEGVEDFGILDFFEQVDLSALSEKKFQEFLEDINPYKMSSLLWQKICQCITKKHDHSRNQNTDSKLVLDYDGNINHCFNGIIHHFTDECGGNVDENRIIKITASSAIVGYYPKFAADLEDNNHYFSSLSRENSWLLYDFKEKKINPSYYAIRTRHDFGRGQGHPKCWAIEGSNSADDNDWTLLDTRNGITELDDANAIEVFEIQTKHKNDEFRYLRIRQITDNSQGSYNLAISALEFFGSVSLQQKN</sequence>
<dbReference type="Gene3D" id="2.60.120.260">
    <property type="entry name" value="Galactose-binding domain-like"/>
    <property type="match status" value="1"/>
</dbReference>
<evidence type="ECO:0000313" key="1">
    <source>
        <dbReference type="EMBL" id="KAK8833733.1"/>
    </source>
</evidence>
<dbReference type="EMBL" id="JAPFFF010000680">
    <property type="protein sequence ID" value="KAK8833733.1"/>
    <property type="molecule type" value="Genomic_DNA"/>
</dbReference>
<dbReference type="EMBL" id="JAPFFF010000079">
    <property type="protein sequence ID" value="KAK8835572.1"/>
    <property type="molecule type" value="Genomic_DNA"/>
</dbReference>
<accession>A0ABR2GPT2</accession>
<name>A0ABR2GPT2_9EUKA</name>
<evidence type="ECO:0008006" key="4">
    <source>
        <dbReference type="Google" id="ProtNLM"/>
    </source>
</evidence>
<reference evidence="2 3" key="1">
    <citation type="submission" date="2024-04" db="EMBL/GenBank/DDBJ databases">
        <title>Tritrichomonas musculus Genome.</title>
        <authorList>
            <person name="Alves-Ferreira E."/>
            <person name="Grigg M."/>
            <person name="Lorenzi H."/>
            <person name="Galac M."/>
        </authorList>
    </citation>
    <scope>NUCLEOTIDE SEQUENCE [LARGE SCALE GENOMIC DNA]</scope>
    <source>
        <strain evidence="2 3">EAF2021</strain>
    </source>
</reference>
<proteinExistence type="predicted"/>
<comment type="caution">
    <text evidence="2">The sequence shown here is derived from an EMBL/GenBank/DDBJ whole genome shotgun (WGS) entry which is preliminary data.</text>
</comment>
<dbReference type="SUPFAM" id="SSF49785">
    <property type="entry name" value="Galactose-binding domain-like"/>
    <property type="match status" value="1"/>
</dbReference>
<evidence type="ECO:0000313" key="2">
    <source>
        <dbReference type="EMBL" id="KAK8835572.1"/>
    </source>
</evidence>
<protein>
    <recommendedName>
        <fullName evidence="4">F5/8 type C domain-containing protein</fullName>
    </recommendedName>
</protein>